<reference evidence="1" key="2">
    <citation type="journal article" date="2021" name="PeerJ">
        <title>Extensive microbial diversity within the chicken gut microbiome revealed by metagenomics and culture.</title>
        <authorList>
            <person name="Gilroy R."/>
            <person name="Ravi A."/>
            <person name="Getino M."/>
            <person name="Pursley I."/>
            <person name="Horton D.L."/>
            <person name="Alikhan N.F."/>
            <person name="Baker D."/>
            <person name="Gharbi K."/>
            <person name="Hall N."/>
            <person name="Watson M."/>
            <person name="Adriaenssens E.M."/>
            <person name="Foster-Nyarko E."/>
            <person name="Jarju S."/>
            <person name="Secka A."/>
            <person name="Antonio M."/>
            <person name="Oren A."/>
            <person name="Chaudhuri R.R."/>
            <person name="La Ragione R."/>
            <person name="Hildebrand F."/>
            <person name="Pallen M.J."/>
        </authorList>
    </citation>
    <scope>NUCLEOTIDE SEQUENCE</scope>
    <source>
        <strain evidence="1">CHK154-7741</strain>
    </source>
</reference>
<dbReference type="PANTHER" id="PTHR21666">
    <property type="entry name" value="PEPTIDASE-RELATED"/>
    <property type="match status" value="1"/>
</dbReference>
<dbReference type="InterPro" id="IPR011055">
    <property type="entry name" value="Dup_hybrid_motif"/>
</dbReference>
<name>A0A9D1N044_9CLOT</name>
<evidence type="ECO:0000313" key="1">
    <source>
        <dbReference type="EMBL" id="HIU92359.1"/>
    </source>
</evidence>
<dbReference type="Gene3D" id="2.70.70.10">
    <property type="entry name" value="Glucose Permease (Domain IIA)"/>
    <property type="match status" value="1"/>
</dbReference>
<accession>A0A9D1N044</accession>
<reference evidence="1" key="1">
    <citation type="submission" date="2020-10" db="EMBL/GenBank/DDBJ databases">
        <authorList>
            <person name="Gilroy R."/>
        </authorList>
    </citation>
    <scope>NUCLEOTIDE SEQUENCE</scope>
    <source>
        <strain evidence="1">CHK154-7741</strain>
    </source>
</reference>
<organism evidence="1 2">
    <name type="scientific">Candidatus Limenecus avicola</name>
    <dbReference type="NCBI Taxonomy" id="2840847"/>
    <lineage>
        <taxon>Bacteria</taxon>
        <taxon>Bacillati</taxon>
        <taxon>Bacillota</taxon>
        <taxon>Clostridia</taxon>
        <taxon>Eubacteriales</taxon>
        <taxon>Clostridiaceae</taxon>
        <taxon>Clostridiaceae incertae sedis</taxon>
        <taxon>Candidatus Limenecus</taxon>
    </lineage>
</organism>
<protein>
    <submittedName>
        <fullName evidence="1">M23 family metallopeptidase</fullName>
    </submittedName>
</protein>
<dbReference type="Proteomes" id="UP000886748">
    <property type="component" value="Unassembled WGS sequence"/>
</dbReference>
<proteinExistence type="predicted"/>
<dbReference type="InterPro" id="IPR050570">
    <property type="entry name" value="Cell_wall_metabolism_enzyme"/>
</dbReference>
<dbReference type="SUPFAM" id="SSF51261">
    <property type="entry name" value="Duplicated hybrid motif"/>
    <property type="match status" value="1"/>
</dbReference>
<dbReference type="AlphaFoldDB" id="A0A9D1N044"/>
<evidence type="ECO:0000313" key="2">
    <source>
        <dbReference type="Proteomes" id="UP000886748"/>
    </source>
</evidence>
<gene>
    <name evidence="1" type="ORF">IAD26_04400</name>
</gene>
<dbReference type="GO" id="GO:0004222">
    <property type="term" value="F:metalloendopeptidase activity"/>
    <property type="evidence" value="ECO:0007669"/>
    <property type="project" value="TreeGrafter"/>
</dbReference>
<sequence length="296" mass="32529">MKLLCVKNVSFKKPLNVVKTGLTALLVCTPASVGDSFCKVTTKTFEPKAKIVLTKSLTQGLEVIEDINCRGGVTHSFSETAVKKLKSIIASLDNKTYVFPIDTALHPYIPSTGQFGSIRPAGRAHLGVDIYPRLYGRKPKTPVAVVSATDGIVVSVKKSPEYDPKNLIANNIKILGTDGKIYSYDHLGRPEDYKNTKYTPLKKLGEVVHSGDTLGSVGKTGETDVWHLHLGVEDLDEKAKQLKNPQWQKLFKHHSVYATPRGQVDPLDSCKAGEIAKILNQYKTDKGPKVDYIDKL</sequence>
<dbReference type="PANTHER" id="PTHR21666:SF270">
    <property type="entry name" value="MUREIN HYDROLASE ACTIVATOR ENVC"/>
    <property type="match status" value="1"/>
</dbReference>
<dbReference type="EMBL" id="DVOD01000031">
    <property type="protein sequence ID" value="HIU92359.1"/>
    <property type="molecule type" value="Genomic_DNA"/>
</dbReference>
<comment type="caution">
    <text evidence="1">The sequence shown here is derived from an EMBL/GenBank/DDBJ whole genome shotgun (WGS) entry which is preliminary data.</text>
</comment>